<evidence type="ECO:0000256" key="2">
    <source>
        <dbReference type="ARBA" id="ARBA00022438"/>
    </source>
</evidence>
<dbReference type="PROSITE" id="PS00631">
    <property type="entry name" value="CYTOSOL_AP"/>
    <property type="match status" value="1"/>
</dbReference>
<evidence type="ECO:0000256" key="1">
    <source>
        <dbReference type="ARBA" id="ARBA00009528"/>
    </source>
</evidence>
<feature type="domain" description="Cytosol aminopeptidase" evidence="6">
    <location>
        <begin position="316"/>
        <end position="323"/>
    </location>
</feature>
<evidence type="ECO:0000256" key="4">
    <source>
        <dbReference type="ARBA" id="ARBA00022801"/>
    </source>
</evidence>
<evidence type="ECO:0000256" key="3">
    <source>
        <dbReference type="ARBA" id="ARBA00022670"/>
    </source>
</evidence>
<dbReference type="InterPro" id="IPR043472">
    <property type="entry name" value="Macro_dom-like"/>
</dbReference>
<comment type="caution">
    <text evidence="7">The sequence shown here is derived from an EMBL/GenBank/DDBJ whole genome shotgun (WGS) entry which is preliminary data.</text>
</comment>
<dbReference type="GO" id="GO:0005737">
    <property type="term" value="C:cytoplasm"/>
    <property type="evidence" value="ECO:0007669"/>
    <property type="project" value="InterPro"/>
</dbReference>
<dbReference type="OrthoDB" id="9809354at2"/>
<dbReference type="Gene3D" id="3.40.220.10">
    <property type="entry name" value="Leucine Aminopeptidase, subunit E, domain 1"/>
    <property type="match status" value="1"/>
</dbReference>
<evidence type="ECO:0000259" key="6">
    <source>
        <dbReference type="PROSITE" id="PS00631"/>
    </source>
</evidence>
<dbReference type="Pfam" id="PF00883">
    <property type="entry name" value="Peptidase_M17"/>
    <property type="match status" value="1"/>
</dbReference>
<dbReference type="EMBL" id="WBVQ01000002">
    <property type="protein sequence ID" value="KAB2816331.1"/>
    <property type="molecule type" value="Genomic_DNA"/>
</dbReference>
<reference evidence="7 8" key="1">
    <citation type="submission" date="2019-10" db="EMBL/GenBank/DDBJ databases">
        <title>Genome sequence of Phaeocystidibacter marisrubri JCM30614 (type strain).</title>
        <authorList>
            <person name="Bowman J.P."/>
        </authorList>
    </citation>
    <scope>NUCLEOTIDE SEQUENCE [LARGE SCALE GENOMIC DNA]</scope>
    <source>
        <strain evidence="7 8">JCM 30614</strain>
    </source>
</reference>
<comment type="similarity">
    <text evidence="1">Belongs to the peptidase M17 family.</text>
</comment>
<proteinExistence type="inferred from homology"/>
<name>A0A6L3ZET4_9FLAO</name>
<keyword evidence="5" id="KW-0464">Manganese</keyword>
<gene>
    <name evidence="7" type="ORF">F8C82_11645</name>
</gene>
<dbReference type="AlphaFoldDB" id="A0A6L3ZET4"/>
<dbReference type="GO" id="GO:0070006">
    <property type="term" value="F:metalloaminopeptidase activity"/>
    <property type="evidence" value="ECO:0007669"/>
    <property type="project" value="InterPro"/>
</dbReference>
<dbReference type="Gene3D" id="3.40.630.10">
    <property type="entry name" value="Zn peptidases"/>
    <property type="match status" value="1"/>
</dbReference>
<accession>A0A6L3ZET4</accession>
<organism evidence="7 8">
    <name type="scientific">Phaeocystidibacter marisrubri</name>
    <dbReference type="NCBI Taxonomy" id="1577780"/>
    <lineage>
        <taxon>Bacteria</taxon>
        <taxon>Pseudomonadati</taxon>
        <taxon>Bacteroidota</taxon>
        <taxon>Flavobacteriia</taxon>
        <taxon>Flavobacteriales</taxon>
        <taxon>Phaeocystidibacteraceae</taxon>
        <taxon>Phaeocystidibacter</taxon>
    </lineage>
</organism>
<keyword evidence="4" id="KW-0378">Hydrolase</keyword>
<keyword evidence="2 7" id="KW-0031">Aminopeptidase</keyword>
<evidence type="ECO:0000313" key="7">
    <source>
        <dbReference type="EMBL" id="KAB2816331.1"/>
    </source>
</evidence>
<dbReference type="SUPFAM" id="SSF52949">
    <property type="entry name" value="Macro domain-like"/>
    <property type="match status" value="1"/>
</dbReference>
<dbReference type="GO" id="GO:0030145">
    <property type="term" value="F:manganese ion binding"/>
    <property type="evidence" value="ECO:0007669"/>
    <property type="project" value="InterPro"/>
</dbReference>
<evidence type="ECO:0000256" key="5">
    <source>
        <dbReference type="ARBA" id="ARBA00023211"/>
    </source>
</evidence>
<sequence length="467" mass="49467">MTLHHTSAAADSPVAFAASTSKELINRFGSSVESFIQAHTNKSLKGWVALPVSGVMHYGLILDAKLTGPAQREAVRRAGATLAGILNSSKEKSVSIEGEFVSDLAEGCALANYKYTELFSAPESVKNALVDIHVPGLSESDFSELDVRVSATTIARTLVNTPVLQLNAEKLAYTAKQLGEECGFRVEIFNKKKIEALKMGGLLGVNKGSIDPPTFSILEYKPEKARNSKPIVLVGKGVTYDTGGLSLKPSSAMDTMKSDMGGAAAVIGTLVAVAKAKLDVHVVGLVPSTDNRPGGNAITPGDVITMYDGTTVEVLNTDAEGRLILADALHYAKKFNPSLVIDLATLTGAAARAIGSQGIIAMGTADKKVFDGLTDSGNEVHERLAIFPFWDEYNDMLKSDIADLKNIGGPEGGAITAGKFLAHFTDYPYVHFDIAGPAFLSKPDAYRTKGGTGVGVRILFDYLKNRA</sequence>
<evidence type="ECO:0000313" key="8">
    <source>
        <dbReference type="Proteomes" id="UP000484164"/>
    </source>
</evidence>
<dbReference type="GO" id="GO:0006508">
    <property type="term" value="P:proteolysis"/>
    <property type="evidence" value="ECO:0007669"/>
    <property type="project" value="UniProtKB-KW"/>
</dbReference>
<dbReference type="InterPro" id="IPR011356">
    <property type="entry name" value="Leucine_aapep/pepB"/>
</dbReference>
<dbReference type="PANTHER" id="PTHR11963">
    <property type="entry name" value="LEUCINE AMINOPEPTIDASE-RELATED"/>
    <property type="match status" value="1"/>
</dbReference>
<dbReference type="CDD" id="cd00433">
    <property type="entry name" value="Peptidase_M17"/>
    <property type="match status" value="1"/>
</dbReference>
<dbReference type="SUPFAM" id="SSF53187">
    <property type="entry name" value="Zn-dependent exopeptidases"/>
    <property type="match status" value="1"/>
</dbReference>
<keyword evidence="8" id="KW-1185">Reference proteome</keyword>
<dbReference type="PRINTS" id="PR00481">
    <property type="entry name" value="LAMNOPPTDASE"/>
</dbReference>
<keyword evidence="3" id="KW-0645">Protease</keyword>
<dbReference type="Proteomes" id="UP000484164">
    <property type="component" value="Unassembled WGS sequence"/>
</dbReference>
<protein>
    <submittedName>
        <fullName evidence="7">Leucyl aminopeptidase</fullName>
    </submittedName>
</protein>
<dbReference type="PANTHER" id="PTHR11963:SF23">
    <property type="entry name" value="CYTOSOL AMINOPEPTIDASE"/>
    <property type="match status" value="1"/>
</dbReference>
<dbReference type="InterPro" id="IPR000819">
    <property type="entry name" value="Peptidase_M17_C"/>
</dbReference>
<dbReference type="RefSeq" id="WP_151693758.1">
    <property type="nucleotide sequence ID" value="NZ_BMGX01000001.1"/>
</dbReference>